<gene>
    <name evidence="2" type="ORF">DL89DRAFT_269153</name>
</gene>
<dbReference type="Proteomes" id="UP000193922">
    <property type="component" value="Unassembled WGS sequence"/>
</dbReference>
<protein>
    <submittedName>
        <fullName evidence="2">Uncharacterized protein</fullName>
    </submittedName>
</protein>
<feature type="region of interest" description="Disordered" evidence="1">
    <location>
        <begin position="274"/>
        <end position="312"/>
    </location>
</feature>
<name>A0A1Y1W379_9FUNG</name>
<comment type="caution">
    <text evidence="2">The sequence shown here is derived from an EMBL/GenBank/DDBJ whole genome shotgun (WGS) entry which is preliminary data.</text>
</comment>
<proteinExistence type="predicted"/>
<organism evidence="2 3">
    <name type="scientific">Linderina pennispora</name>
    <dbReference type="NCBI Taxonomy" id="61395"/>
    <lineage>
        <taxon>Eukaryota</taxon>
        <taxon>Fungi</taxon>
        <taxon>Fungi incertae sedis</taxon>
        <taxon>Zoopagomycota</taxon>
        <taxon>Kickxellomycotina</taxon>
        <taxon>Kickxellomycetes</taxon>
        <taxon>Kickxellales</taxon>
        <taxon>Kickxellaceae</taxon>
        <taxon>Linderina</taxon>
    </lineage>
</organism>
<reference evidence="2 3" key="1">
    <citation type="submission" date="2016-07" db="EMBL/GenBank/DDBJ databases">
        <title>Pervasive Adenine N6-methylation of Active Genes in Fungi.</title>
        <authorList>
            <consortium name="DOE Joint Genome Institute"/>
            <person name="Mondo S.J."/>
            <person name="Dannebaum R.O."/>
            <person name="Kuo R.C."/>
            <person name="Labutti K."/>
            <person name="Haridas S."/>
            <person name="Kuo A."/>
            <person name="Salamov A."/>
            <person name="Ahrendt S.R."/>
            <person name="Lipzen A."/>
            <person name="Sullivan W."/>
            <person name="Andreopoulos W.B."/>
            <person name="Clum A."/>
            <person name="Lindquist E."/>
            <person name="Daum C."/>
            <person name="Ramamoorthy G.K."/>
            <person name="Gryganskyi A."/>
            <person name="Culley D."/>
            <person name="Magnuson J.K."/>
            <person name="James T.Y."/>
            <person name="O'Malley M.A."/>
            <person name="Stajich J.E."/>
            <person name="Spatafora J.W."/>
            <person name="Visel A."/>
            <person name="Grigoriev I.V."/>
        </authorList>
    </citation>
    <scope>NUCLEOTIDE SEQUENCE [LARGE SCALE GENOMIC DNA]</scope>
    <source>
        <strain evidence="2 3">ATCC 12442</strain>
    </source>
</reference>
<evidence type="ECO:0000256" key="1">
    <source>
        <dbReference type="SAM" id="MobiDB-lite"/>
    </source>
</evidence>
<dbReference type="OrthoDB" id="5597194at2759"/>
<accession>A0A1Y1W379</accession>
<sequence length="427" mass="46509">MDLPITTHFCSSCKKRMPFDAFQRRQNGSLYNTCISCLTKTKQRKGQQARASSNGASQQRQQQQQQPQQQQQQQQSQQQQQQQQPQQVAGISVMGDDSVLADQPRHQLTPEEIALSSTTAAAIQQDGLVAAAAIAAAAAANTHTVQALQRAGLSMDTSPATTTTAGFTAQPTQLAFARTPSSHTDSAYRAARAMANIPATTATDELGITTSVGESSIMSAQRMLGPSPNTAAIADWSSGSPQLSVPQSLPLRQTLSAQATNSAFGMMSGSAGEVNTLGVPSTPAGQPPAKRLRSSTANAEQRSQSLTQQQQQAVLLSSVTANGASPEASGLPFGRRDSLGTSGLILPDAYVQLEYQRLELERQRLALDQERWREERAERIRWETMYREQWQEDREERRAFREREQHIWKILLSVRSGTDINGIAQSM</sequence>
<feature type="region of interest" description="Disordered" evidence="1">
    <location>
        <begin position="45"/>
        <end position="90"/>
    </location>
</feature>
<evidence type="ECO:0000313" key="3">
    <source>
        <dbReference type="Proteomes" id="UP000193922"/>
    </source>
</evidence>
<dbReference type="AlphaFoldDB" id="A0A1Y1W379"/>
<keyword evidence="3" id="KW-1185">Reference proteome</keyword>
<dbReference type="EMBL" id="MCFD01000011">
    <property type="protein sequence ID" value="ORX67999.1"/>
    <property type="molecule type" value="Genomic_DNA"/>
</dbReference>
<dbReference type="GeneID" id="63804832"/>
<feature type="compositionally biased region" description="Low complexity" evidence="1">
    <location>
        <begin position="57"/>
        <end position="87"/>
    </location>
</feature>
<dbReference type="RefSeq" id="XP_040741845.1">
    <property type="nucleotide sequence ID" value="XM_040888184.1"/>
</dbReference>
<feature type="compositionally biased region" description="Low complexity" evidence="1">
    <location>
        <begin position="301"/>
        <end position="312"/>
    </location>
</feature>
<evidence type="ECO:0000313" key="2">
    <source>
        <dbReference type="EMBL" id="ORX67999.1"/>
    </source>
</evidence>